<gene>
    <name evidence="1" type="ORF">NEOLEDRAFT_1167588</name>
</gene>
<dbReference type="Proteomes" id="UP000076761">
    <property type="component" value="Unassembled WGS sequence"/>
</dbReference>
<organism evidence="1 2">
    <name type="scientific">Neolentinus lepideus HHB14362 ss-1</name>
    <dbReference type="NCBI Taxonomy" id="1314782"/>
    <lineage>
        <taxon>Eukaryota</taxon>
        <taxon>Fungi</taxon>
        <taxon>Dikarya</taxon>
        <taxon>Basidiomycota</taxon>
        <taxon>Agaricomycotina</taxon>
        <taxon>Agaricomycetes</taxon>
        <taxon>Gloeophyllales</taxon>
        <taxon>Gloeophyllaceae</taxon>
        <taxon>Neolentinus</taxon>
    </lineage>
</organism>
<dbReference type="AlphaFoldDB" id="A0A165UJQ8"/>
<sequence>MTVHTEHRRSRTAWRDLVNVILIDATVDRRALRCHRPQISDSKVQSWPITSNWLQNDSRSSLHRGNAEIYLIEMPEVAKAIPRLITCVGPGTTPTTFSNLTSAQPIAGNCEITDGGKCTRHYSLGLAASSGVLEGLSNWEARAGKQRMRESPARESRALGSLTGAEFKL</sequence>
<proteinExistence type="predicted"/>
<dbReference type="EMBL" id="KV425558">
    <property type="protein sequence ID" value="KZT28276.1"/>
    <property type="molecule type" value="Genomic_DNA"/>
</dbReference>
<dbReference type="InParanoid" id="A0A165UJQ8"/>
<accession>A0A165UJQ8</accession>
<protein>
    <submittedName>
        <fullName evidence="1">Uncharacterized protein</fullName>
    </submittedName>
</protein>
<reference evidence="1 2" key="1">
    <citation type="journal article" date="2016" name="Mol. Biol. Evol.">
        <title>Comparative Genomics of Early-Diverging Mushroom-Forming Fungi Provides Insights into the Origins of Lignocellulose Decay Capabilities.</title>
        <authorList>
            <person name="Nagy L.G."/>
            <person name="Riley R."/>
            <person name="Tritt A."/>
            <person name="Adam C."/>
            <person name="Daum C."/>
            <person name="Floudas D."/>
            <person name="Sun H."/>
            <person name="Yadav J.S."/>
            <person name="Pangilinan J."/>
            <person name="Larsson K.H."/>
            <person name="Matsuura K."/>
            <person name="Barry K."/>
            <person name="Labutti K."/>
            <person name="Kuo R."/>
            <person name="Ohm R.A."/>
            <person name="Bhattacharya S.S."/>
            <person name="Shirouzu T."/>
            <person name="Yoshinaga Y."/>
            <person name="Martin F.M."/>
            <person name="Grigoriev I.V."/>
            <person name="Hibbett D.S."/>
        </authorList>
    </citation>
    <scope>NUCLEOTIDE SEQUENCE [LARGE SCALE GENOMIC DNA]</scope>
    <source>
        <strain evidence="1 2">HHB14362 ss-1</strain>
    </source>
</reference>
<evidence type="ECO:0000313" key="2">
    <source>
        <dbReference type="Proteomes" id="UP000076761"/>
    </source>
</evidence>
<keyword evidence="2" id="KW-1185">Reference proteome</keyword>
<name>A0A165UJQ8_9AGAM</name>
<evidence type="ECO:0000313" key="1">
    <source>
        <dbReference type="EMBL" id="KZT28276.1"/>
    </source>
</evidence>